<keyword evidence="4" id="KW-1185">Reference proteome</keyword>
<protein>
    <recommendedName>
        <fullName evidence="2">Antitoxin</fullName>
    </recommendedName>
</protein>
<evidence type="ECO:0000313" key="3">
    <source>
        <dbReference type="EMBL" id="MDZ5762073.1"/>
    </source>
</evidence>
<dbReference type="PANTHER" id="PTHR33713:SF6">
    <property type="entry name" value="ANTITOXIN YEFM"/>
    <property type="match status" value="1"/>
</dbReference>
<dbReference type="Gene3D" id="6.10.250.330">
    <property type="match status" value="1"/>
</dbReference>
<dbReference type="InterPro" id="IPR036165">
    <property type="entry name" value="YefM-like_sf"/>
</dbReference>
<comment type="caution">
    <text evidence="3">The sequence shown here is derived from an EMBL/GenBank/DDBJ whole genome shotgun (WGS) entry which is preliminary data.</text>
</comment>
<dbReference type="Pfam" id="PF02604">
    <property type="entry name" value="PhdYeFM_antitox"/>
    <property type="match status" value="1"/>
</dbReference>
<gene>
    <name evidence="3" type="ORF">Cyrtocomes_00440</name>
</gene>
<dbReference type="Gene3D" id="3.40.1620.10">
    <property type="entry name" value="YefM-like domain"/>
    <property type="match status" value="1"/>
</dbReference>
<evidence type="ECO:0000256" key="2">
    <source>
        <dbReference type="RuleBase" id="RU362080"/>
    </source>
</evidence>
<dbReference type="RefSeq" id="WP_322497560.1">
    <property type="nucleotide sequence ID" value="NZ_JARGYT010000018.1"/>
</dbReference>
<name>A0ABU5L7I2_9RICK</name>
<proteinExistence type="inferred from homology"/>
<dbReference type="EMBL" id="JARGYT010000018">
    <property type="protein sequence ID" value="MDZ5762073.1"/>
    <property type="molecule type" value="Genomic_DNA"/>
</dbReference>
<reference evidence="3 4" key="1">
    <citation type="submission" date="2023-02" db="EMBL/GenBank/DDBJ databases">
        <title>Host association and intracellularity evolved multiple times independently in the Rickettsiales.</title>
        <authorList>
            <person name="Castelli M."/>
            <person name="Nardi T."/>
            <person name="Gammuto L."/>
            <person name="Bellinzona G."/>
            <person name="Sabaneyeva E."/>
            <person name="Potekhin A."/>
            <person name="Serra V."/>
            <person name="Petroni G."/>
            <person name="Sassera D."/>
        </authorList>
    </citation>
    <scope>NUCLEOTIDE SEQUENCE [LARGE SCALE GENOMIC DNA]</scope>
    <source>
        <strain evidence="3 4">BOD18</strain>
    </source>
</reference>
<dbReference type="SUPFAM" id="SSF143120">
    <property type="entry name" value="YefM-like"/>
    <property type="match status" value="1"/>
</dbReference>
<dbReference type="InterPro" id="IPR051405">
    <property type="entry name" value="phD/YefM_antitoxin"/>
</dbReference>
<dbReference type="Proteomes" id="UP001293791">
    <property type="component" value="Unassembled WGS sequence"/>
</dbReference>
<comment type="function">
    <text evidence="2">Antitoxin component of a type II toxin-antitoxin (TA) system.</text>
</comment>
<organism evidence="3 4">
    <name type="scientific">Candidatus Cyrtobacter comes</name>
    <dbReference type="NCBI Taxonomy" id="675776"/>
    <lineage>
        <taxon>Bacteria</taxon>
        <taxon>Pseudomonadati</taxon>
        <taxon>Pseudomonadota</taxon>
        <taxon>Alphaproteobacteria</taxon>
        <taxon>Rickettsiales</taxon>
        <taxon>Candidatus Midichloriaceae</taxon>
        <taxon>Candidatus Cyrtobacter</taxon>
    </lineage>
</organism>
<accession>A0ABU5L7I2</accession>
<dbReference type="PANTHER" id="PTHR33713">
    <property type="entry name" value="ANTITOXIN YAFN-RELATED"/>
    <property type="match status" value="1"/>
</dbReference>
<dbReference type="NCBIfam" id="TIGR01552">
    <property type="entry name" value="phd_fam"/>
    <property type="match status" value="1"/>
</dbReference>
<comment type="similarity">
    <text evidence="1 2">Belongs to the phD/YefM antitoxin family.</text>
</comment>
<evidence type="ECO:0000313" key="4">
    <source>
        <dbReference type="Proteomes" id="UP001293791"/>
    </source>
</evidence>
<dbReference type="InterPro" id="IPR006442">
    <property type="entry name" value="Antitoxin_Phd/YefM"/>
</dbReference>
<sequence length="85" mass="9471">MNTVNYSDFRNKLASCMDEVVSHSTPLIVTRGSAKPAVVVMSLKDFKSYEETAYLMSSANNAKRLNEAIQDIENGNVVKNELIEE</sequence>
<evidence type="ECO:0000256" key="1">
    <source>
        <dbReference type="ARBA" id="ARBA00009981"/>
    </source>
</evidence>